<evidence type="ECO:0000256" key="7">
    <source>
        <dbReference type="ARBA" id="ARBA00023211"/>
    </source>
</evidence>
<keyword evidence="8" id="KW-0539">Nucleus</keyword>
<dbReference type="PANTHER" id="PTHR15749">
    <property type="entry name" value="FANCONI-ASSOCIATED NUCLEASE 1"/>
    <property type="match status" value="1"/>
</dbReference>
<keyword evidence="6 8" id="KW-0460">Magnesium</keyword>
<keyword evidence="12" id="KW-1185">Reference proteome</keyword>
<evidence type="ECO:0000256" key="1">
    <source>
        <dbReference type="ARBA" id="ARBA00000983"/>
    </source>
</evidence>
<dbReference type="GO" id="GO:0005634">
    <property type="term" value="C:nucleus"/>
    <property type="evidence" value="ECO:0007669"/>
    <property type="project" value="UniProtKB-SubCell"/>
</dbReference>
<dbReference type="GO" id="GO:0004528">
    <property type="term" value="F:phosphodiesterase I activity"/>
    <property type="evidence" value="ECO:0007669"/>
    <property type="project" value="UniProtKB-EC"/>
</dbReference>
<dbReference type="Pfam" id="PF08774">
    <property type="entry name" value="VRR_NUC"/>
    <property type="match status" value="1"/>
</dbReference>
<protein>
    <recommendedName>
        <fullName evidence="8">Fanconi-associated nuclease</fullName>
        <ecNumber evidence="8">3.1.4.1</ecNumber>
    </recommendedName>
</protein>
<accession>A0AA38I512</accession>
<dbReference type="Proteomes" id="UP001168821">
    <property type="component" value="Unassembled WGS sequence"/>
</dbReference>
<dbReference type="PANTHER" id="PTHR15749:SF4">
    <property type="entry name" value="FANCONI-ASSOCIATED NUCLEASE 1"/>
    <property type="match status" value="1"/>
</dbReference>
<feature type="region of interest" description="Disordered" evidence="9">
    <location>
        <begin position="181"/>
        <end position="203"/>
    </location>
</feature>
<evidence type="ECO:0000313" key="11">
    <source>
        <dbReference type="EMBL" id="KAJ3648874.1"/>
    </source>
</evidence>
<dbReference type="GO" id="GO:0070336">
    <property type="term" value="F:flap-structured DNA binding"/>
    <property type="evidence" value="ECO:0007669"/>
    <property type="project" value="TreeGrafter"/>
</dbReference>
<gene>
    <name evidence="11" type="ORF">Zmor_020643</name>
</gene>
<comment type="catalytic activity">
    <reaction evidence="1 8">
        <text>Hydrolytically removes 5'-nucleotides successively from the 3'-hydroxy termini of 3'-hydroxy-terminated oligonucleotides.</text>
        <dbReference type="EC" id="3.1.4.1"/>
    </reaction>
</comment>
<dbReference type="EC" id="3.1.4.1" evidence="8"/>
<keyword evidence="5 8" id="KW-0378">Hydrolase</keyword>
<comment type="caution">
    <text evidence="11">The sequence shown here is derived from an EMBL/GenBank/DDBJ whole genome shotgun (WGS) entry which is preliminary data.</text>
</comment>
<feature type="compositionally biased region" description="Basic residues" evidence="9">
    <location>
        <begin position="38"/>
        <end position="52"/>
    </location>
</feature>
<evidence type="ECO:0000313" key="12">
    <source>
        <dbReference type="Proteomes" id="UP001168821"/>
    </source>
</evidence>
<feature type="region of interest" description="Disordered" evidence="9">
    <location>
        <begin position="95"/>
        <end position="154"/>
    </location>
</feature>
<keyword evidence="8" id="KW-0234">DNA repair</keyword>
<keyword evidence="3 8" id="KW-0540">Nuclease</keyword>
<comment type="similarity">
    <text evidence="2 8">Belongs to the FAN1 family.</text>
</comment>
<dbReference type="Pfam" id="PF21170">
    <property type="entry name" value="FAN1_TPR"/>
    <property type="match status" value="1"/>
</dbReference>
<evidence type="ECO:0000256" key="3">
    <source>
        <dbReference type="ARBA" id="ARBA00022722"/>
    </source>
</evidence>
<evidence type="ECO:0000256" key="6">
    <source>
        <dbReference type="ARBA" id="ARBA00022842"/>
    </source>
</evidence>
<sequence>MSDASCNRYLPKKLNQTKISSYFTECIKTLPVESAKRSPSKGKRNLRSRRKLVFSSSSSADTEKSREINRKYLPTKLSDDMSSLIAEIPKRKLPAPIFSDDEDSENDQGTLNSPKKRGGDDVTTKQSNSVLISLNKPGPSKSPRKKFASSTPLRSSNLLTSSFNENLDVGAACSVATTSESISLNKPGPSKSPRKKFASSTPLRSSNLLTSSFNENLDVGASCSVATTSEDASVNESPKAVRAVKNVDGSPKAVRVLQNVVIQSPKKSPQKEPVKDETKKLNYEQLKVFREFFVNILKQNHLLTLLSSSDQQLLHKFFNIEKNYQYLCIKLFLWKPIWYNIFKYVEKIGLTMSDSEVTVMYDYLKDNGFVEIDYMREDLFTLLDLLSLKDLRDIGRSFKFPNVSGPKDIIVAKLIKNTKTQITLTSNMNAEDILRKRIKERMGFCVKLSTNLNKCLYFVYLLNTFSNSSLSDPHDYFKDVSFFNIVFPTYNIENFHIFYTPQEFARFADAVKLRSELEKVVEKRTLNHIFEICRCGYNRLKELNEEFGTSFDVSNRPPHLERFTPNAQYIYILSSGSKHITTTYFSHVVQWYEYLISQNYCVHKRGEWYEHLALVYTMYVKDYERAAKLIIKAFTEDRDHLSDIQLQELLHRGKMLNRKTYNLPPLYHDEIVSLSPPSCDRVWPQDVIDCKSMTSQEPGRRRMYAHQCENGDVNYLTVEQTALQYYRTVGFPDGEHCEGNLIIASFCLLFWDIIYEDYVKGTFVSKVQSAPLDMYSSHFYKNRERRIKRRLSDIEHKWTEEIFRRRLFDRWTLHSHETSLCSLDAVVDKPERLYNAITCIGRDVLGKIFERLVKNFKYYRSGFPDLIVWNLPEKKAKFVEVKSENDKLSIKQKLWLNYLIEIGANAAVCHVEPKSSKKKNRTTGNNS</sequence>
<name>A0AA38I512_9CUCU</name>
<dbReference type="Gene3D" id="3.40.1350.10">
    <property type="match status" value="1"/>
</dbReference>
<keyword evidence="8" id="KW-0227">DNA damage</keyword>
<comment type="cofactor">
    <cofactor evidence="8">
        <name>Mg(2+)</name>
        <dbReference type="ChEBI" id="CHEBI:18420"/>
    </cofactor>
    <cofactor evidence="8">
        <name>Mn(2+)</name>
        <dbReference type="ChEBI" id="CHEBI:29035"/>
    </cofactor>
</comment>
<dbReference type="InterPro" id="IPR049132">
    <property type="entry name" value="FAN1-like_euk"/>
</dbReference>
<comment type="function">
    <text evidence="8">Nuclease required for the repair of DNA interstrand cross-links (ICL). Acts as a 5'-3' exonuclease that anchors at a cut end of DNA and cleaves DNA successively at every third nucleotide, allowing to excise an ICL from one strand through flanking incisions.</text>
</comment>
<keyword evidence="7 8" id="KW-0464">Manganese</keyword>
<proteinExistence type="inferred from homology"/>
<dbReference type="InterPro" id="IPR014883">
    <property type="entry name" value="VRR_NUC"/>
</dbReference>
<dbReference type="InterPro" id="IPR033315">
    <property type="entry name" value="Fan1-like"/>
</dbReference>
<evidence type="ECO:0000256" key="8">
    <source>
        <dbReference type="RuleBase" id="RU365033"/>
    </source>
</evidence>
<comment type="subcellular location">
    <subcellularLocation>
        <location evidence="8">Nucleus</location>
    </subcellularLocation>
</comment>
<dbReference type="SMART" id="SM00990">
    <property type="entry name" value="VRR_NUC"/>
    <property type="match status" value="1"/>
</dbReference>
<dbReference type="CDD" id="cd22326">
    <property type="entry name" value="FAN1-like"/>
    <property type="match status" value="1"/>
</dbReference>
<reference evidence="11" key="1">
    <citation type="journal article" date="2023" name="G3 (Bethesda)">
        <title>Whole genome assemblies of Zophobas morio and Tenebrio molitor.</title>
        <authorList>
            <person name="Kaur S."/>
            <person name="Stinson S.A."/>
            <person name="diCenzo G.C."/>
        </authorList>
    </citation>
    <scope>NUCLEOTIDE SEQUENCE</scope>
    <source>
        <strain evidence="11">QUZm001</strain>
    </source>
</reference>
<evidence type="ECO:0000259" key="10">
    <source>
        <dbReference type="SMART" id="SM00990"/>
    </source>
</evidence>
<dbReference type="GO" id="GO:0017108">
    <property type="term" value="F:5'-flap endonuclease activity"/>
    <property type="evidence" value="ECO:0007669"/>
    <property type="project" value="TreeGrafter"/>
</dbReference>
<evidence type="ECO:0000256" key="9">
    <source>
        <dbReference type="SAM" id="MobiDB-lite"/>
    </source>
</evidence>
<dbReference type="InterPro" id="IPR011856">
    <property type="entry name" value="tRNA_endonuc-like_dom_sf"/>
</dbReference>
<dbReference type="EMBL" id="JALNTZ010000006">
    <property type="protein sequence ID" value="KAJ3648874.1"/>
    <property type="molecule type" value="Genomic_DNA"/>
</dbReference>
<keyword evidence="4 8" id="KW-0479">Metal-binding</keyword>
<dbReference type="GO" id="GO:0036297">
    <property type="term" value="P:interstrand cross-link repair"/>
    <property type="evidence" value="ECO:0007669"/>
    <property type="project" value="InterPro"/>
</dbReference>
<dbReference type="InterPro" id="IPR049126">
    <property type="entry name" value="FAN1-like_TPR"/>
</dbReference>
<evidence type="ECO:0000256" key="4">
    <source>
        <dbReference type="ARBA" id="ARBA00022723"/>
    </source>
</evidence>
<evidence type="ECO:0000256" key="2">
    <source>
        <dbReference type="ARBA" id="ARBA00005533"/>
    </source>
</evidence>
<organism evidence="11 12">
    <name type="scientific">Zophobas morio</name>
    <dbReference type="NCBI Taxonomy" id="2755281"/>
    <lineage>
        <taxon>Eukaryota</taxon>
        <taxon>Metazoa</taxon>
        <taxon>Ecdysozoa</taxon>
        <taxon>Arthropoda</taxon>
        <taxon>Hexapoda</taxon>
        <taxon>Insecta</taxon>
        <taxon>Pterygota</taxon>
        <taxon>Neoptera</taxon>
        <taxon>Endopterygota</taxon>
        <taxon>Coleoptera</taxon>
        <taxon>Polyphaga</taxon>
        <taxon>Cucujiformia</taxon>
        <taxon>Tenebrionidae</taxon>
        <taxon>Zophobas</taxon>
    </lineage>
</organism>
<dbReference type="GO" id="GO:0046872">
    <property type="term" value="F:metal ion binding"/>
    <property type="evidence" value="ECO:0007669"/>
    <property type="project" value="UniProtKB-KW"/>
</dbReference>
<dbReference type="GO" id="GO:0008409">
    <property type="term" value="F:5'-3' exonuclease activity"/>
    <property type="evidence" value="ECO:0007669"/>
    <property type="project" value="TreeGrafter"/>
</dbReference>
<feature type="domain" description="VRR-NUC" evidence="10">
    <location>
        <begin position="798"/>
        <end position="913"/>
    </location>
</feature>
<evidence type="ECO:0000256" key="5">
    <source>
        <dbReference type="ARBA" id="ARBA00022801"/>
    </source>
</evidence>
<feature type="region of interest" description="Disordered" evidence="9">
    <location>
        <begin position="33"/>
        <end position="67"/>
    </location>
</feature>
<dbReference type="AlphaFoldDB" id="A0AA38I512"/>